<comment type="caution">
    <text evidence="1">The sequence shown here is derived from an EMBL/GenBank/DDBJ whole genome shotgun (WGS) entry which is preliminary data.</text>
</comment>
<reference evidence="1 2" key="1">
    <citation type="submission" date="2015-08" db="EMBL/GenBank/DDBJ databases">
        <title>Next Generation Sequencing and Analysis of the Genome of Puccinia sorghi L Schw, the Causal Agent of Maize Common Rust.</title>
        <authorList>
            <person name="Rochi L."/>
            <person name="Burguener G."/>
            <person name="Darino M."/>
            <person name="Turjanski A."/>
            <person name="Kreff E."/>
            <person name="Dieguez M.J."/>
            <person name="Sacco F."/>
        </authorList>
    </citation>
    <scope>NUCLEOTIDE SEQUENCE [LARGE SCALE GENOMIC DNA]</scope>
    <source>
        <strain evidence="1 2">RO10H11247</strain>
    </source>
</reference>
<dbReference type="EMBL" id="LAVV01009987">
    <property type="protein sequence ID" value="KNZ49703.1"/>
    <property type="molecule type" value="Genomic_DNA"/>
</dbReference>
<sequence>MSQNGLDWIPDSQSIIAALNHTEHSTETHDDLLQRLAIWLNTGETEEKLTLLEDLSLDLPPTIVNCIAYPPSSSSSSSKTELVTNEGVFREAESCLDSLVQHGNAKEVFMALSTSILQLLLPSPHNNLIQSTSQPPSPTATHRLALSENLSLPSFDRSAKIHILSKSRNPLAFFNPFSQALLGILNRCVGPPQTEELSSIAKMYREITAVCRRAMSLHVDLEDPANLLVACSTSFIFAHPSNQLPLQKAFLCHQNRKWRSSFSRLIQAQALASNTFERQIFGTDCNPVTRIQEAIVPPLVDLETSQAIQNIVRLGDRLGNEALTGNSLGLYLNGFGYDTLTGHQLLRTAQQGALLIGAFHRYRKMGQEGPTEAPDEAQAPQELVEELLSPSFLEASLFLIMSDDYSLTEGLGGKLLGMASTESNDSDRLLIFRSLACLMAGMDGASARLKMMTSLIKQHTDQPNIKSALVSLLRENLVDPSQGPPLLDPPSTGPDPHVGGSIILLRSLLLEIYDSTPLDLSLINQLWNSPSHDNVCSAIAELLTYLIEKLNLVYLLLKIDHQNLTGIKQGELHGKVKQALITGVFQWLEGEGREKRGGRVGSLVCCVKMSLELAIELLNVL</sequence>
<dbReference type="OrthoDB" id="2505577at2759"/>
<protein>
    <submittedName>
        <fullName evidence="1">Uncharacterized protein</fullName>
    </submittedName>
</protein>
<keyword evidence="2" id="KW-1185">Reference proteome</keyword>
<dbReference type="VEuPathDB" id="FungiDB:VP01_483g4"/>
<evidence type="ECO:0000313" key="2">
    <source>
        <dbReference type="Proteomes" id="UP000037035"/>
    </source>
</evidence>
<dbReference type="AlphaFoldDB" id="A0A0L6UMD7"/>
<accession>A0A0L6UMD7</accession>
<organism evidence="1 2">
    <name type="scientific">Puccinia sorghi</name>
    <dbReference type="NCBI Taxonomy" id="27349"/>
    <lineage>
        <taxon>Eukaryota</taxon>
        <taxon>Fungi</taxon>
        <taxon>Dikarya</taxon>
        <taxon>Basidiomycota</taxon>
        <taxon>Pucciniomycotina</taxon>
        <taxon>Pucciniomycetes</taxon>
        <taxon>Pucciniales</taxon>
        <taxon>Pucciniaceae</taxon>
        <taxon>Puccinia</taxon>
    </lineage>
</organism>
<name>A0A0L6UMD7_9BASI</name>
<gene>
    <name evidence="1" type="ORF">VP01_483g4</name>
</gene>
<dbReference type="Proteomes" id="UP000037035">
    <property type="component" value="Unassembled WGS sequence"/>
</dbReference>
<proteinExistence type="predicted"/>
<evidence type="ECO:0000313" key="1">
    <source>
        <dbReference type="EMBL" id="KNZ49703.1"/>
    </source>
</evidence>